<organism evidence="4 5">
    <name type="scientific">Tritrichomonas musculus</name>
    <dbReference type="NCBI Taxonomy" id="1915356"/>
    <lineage>
        <taxon>Eukaryota</taxon>
        <taxon>Metamonada</taxon>
        <taxon>Parabasalia</taxon>
        <taxon>Tritrichomonadida</taxon>
        <taxon>Tritrichomonadidae</taxon>
        <taxon>Tritrichomonas</taxon>
    </lineage>
</organism>
<feature type="domain" description="Serine/threonine specific protein phosphatases" evidence="3">
    <location>
        <begin position="122"/>
        <end position="127"/>
    </location>
</feature>
<dbReference type="EMBL" id="JAPFFF010000020">
    <property type="protein sequence ID" value="KAK8857649.1"/>
    <property type="molecule type" value="Genomic_DNA"/>
</dbReference>
<dbReference type="InterPro" id="IPR004843">
    <property type="entry name" value="Calcineurin-like_PHP"/>
</dbReference>
<comment type="similarity">
    <text evidence="1">Belongs to the PPP phosphatase family.</text>
</comment>
<gene>
    <name evidence="4" type="ORF">M9Y10_016055</name>
</gene>
<keyword evidence="1" id="KW-0378">Hydrolase</keyword>
<feature type="non-terminal residue" evidence="4">
    <location>
        <position position="1"/>
    </location>
</feature>
<name>A0ABR2I6D1_9EUKA</name>
<comment type="caution">
    <text evidence="4">The sequence shown here is derived from an EMBL/GenBank/DDBJ whole genome shotgun (WGS) entry which is preliminary data.</text>
</comment>
<dbReference type="CDD" id="cd00144">
    <property type="entry name" value="MPP_PPP_family"/>
    <property type="match status" value="1"/>
</dbReference>
<evidence type="ECO:0000313" key="5">
    <source>
        <dbReference type="Proteomes" id="UP001470230"/>
    </source>
</evidence>
<dbReference type="PROSITE" id="PS00125">
    <property type="entry name" value="SER_THR_PHOSPHATASE"/>
    <property type="match status" value="1"/>
</dbReference>
<feature type="compositionally biased region" description="Low complexity" evidence="2">
    <location>
        <begin position="448"/>
        <end position="463"/>
    </location>
</feature>
<accession>A0ABR2I6D1</accession>
<evidence type="ECO:0000259" key="3">
    <source>
        <dbReference type="PROSITE" id="PS00125"/>
    </source>
</evidence>
<keyword evidence="5" id="KW-1185">Reference proteome</keyword>
<dbReference type="PRINTS" id="PR00114">
    <property type="entry name" value="STPHPHTASE"/>
</dbReference>
<dbReference type="InterPro" id="IPR050341">
    <property type="entry name" value="PP1_catalytic_subunit"/>
</dbReference>
<dbReference type="PANTHER" id="PTHR11668:SF494">
    <property type="entry name" value="PROTEIN PHOSPHATASE, PUTATIVE-RELATED"/>
    <property type="match status" value="1"/>
</dbReference>
<evidence type="ECO:0000313" key="4">
    <source>
        <dbReference type="EMBL" id="KAK8857649.1"/>
    </source>
</evidence>
<dbReference type="Pfam" id="PF00149">
    <property type="entry name" value="Metallophos"/>
    <property type="match status" value="1"/>
</dbReference>
<dbReference type="EC" id="3.1.3.16" evidence="1"/>
<dbReference type="InterPro" id="IPR029052">
    <property type="entry name" value="Metallo-depent_PP-like"/>
</dbReference>
<feature type="region of interest" description="Disordered" evidence="2">
    <location>
        <begin position="444"/>
        <end position="466"/>
    </location>
</feature>
<dbReference type="Proteomes" id="UP001470230">
    <property type="component" value="Unassembled WGS sequence"/>
</dbReference>
<comment type="catalytic activity">
    <reaction evidence="1">
        <text>O-phospho-L-threonyl-[protein] + H2O = L-threonyl-[protein] + phosphate</text>
        <dbReference type="Rhea" id="RHEA:47004"/>
        <dbReference type="Rhea" id="RHEA-COMP:11060"/>
        <dbReference type="Rhea" id="RHEA-COMP:11605"/>
        <dbReference type="ChEBI" id="CHEBI:15377"/>
        <dbReference type="ChEBI" id="CHEBI:30013"/>
        <dbReference type="ChEBI" id="CHEBI:43474"/>
        <dbReference type="ChEBI" id="CHEBI:61977"/>
        <dbReference type="EC" id="3.1.3.16"/>
    </reaction>
</comment>
<proteinExistence type="inferred from homology"/>
<dbReference type="Gene3D" id="3.60.21.10">
    <property type="match status" value="1"/>
</dbReference>
<dbReference type="PANTHER" id="PTHR11668">
    <property type="entry name" value="SERINE/THREONINE PROTEIN PHOSPHATASE"/>
    <property type="match status" value="1"/>
</dbReference>
<sequence length="478" mass="54193">YVLSAYSFISDPLDKILDVGNQSKIGNPIPSFDEHLLINLCAEAQEIFKKEKNVLEIKGNFIIVGDIHGSFHDLLRILNFIQQNNSKVLFLGDYVDRGNFSLECITILFALKIIQPDNFFLLRGNHEFDSLCSQYGFKDEILNFHDPKKPKNSSNQQINVDDSDFTSPQYEDEYYPNHNDIGCYKYSETLYDAFVKTFAYLPIAAIVNNKTFCIHGGISPRLENIKSLNKSIVRPINSFEESTLFADVVWSDPSENFESMFEENPRGRGYLFNEYSLIKFLSDNSLDKIIRAHQCVLNGSLVQFDDKCITVFSASSYTQPLGNCSGILQLFEKDNSITITTFPPLYRLLKSEATYYKVESLTPRDAQIRNYFSILHPKLLSNATVKIVAKHRGNKIIGHSSDSSLQSHGTPLKRSNVMRPKLVTNQKKSCQNALKSAIYQTGSLPTLNNDNNNANNQINGNKNDPNYLTRSFSSLLDV</sequence>
<dbReference type="SUPFAM" id="SSF56300">
    <property type="entry name" value="Metallo-dependent phosphatases"/>
    <property type="match status" value="1"/>
</dbReference>
<dbReference type="SMART" id="SM00156">
    <property type="entry name" value="PP2Ac"/>
    <property type="match status" value="1"/>
</dbReference>
<evidence type="ECO:0000256" key="1">
    <source>
        <dbReference type="RuleBase" id="RU004273"/>
    </source>
</evidence>
<evidence type="ECO:0000256" key="2">
    <source>
        <dbReference type="SAM" id="MobiDB-lite"/>
    </source>
</evidence>
<reference evidence="4 5" key="1">
    <citation type="submission" date="2024-04" db="EMBL/GenBank/DDBJ databases">
        <title>Tritrichomonas musculus Genome.</title>
        <authorList>
            <person name="Alves-Ferreira E."/>
            <person name="Grigg M."/>
            <person name="Lorenzi H."/>
            <person name="Galac M."/>
        </authorList>
    </citation>
    <scope>NUCLEOTIDE SEQUENCE [LARGE SCALE GENOMIC DNA]</scope>
    <source>
        <strain evidence="4 5">EAF2021</strain>
    </source>
</reference>
<dbReference type="InterPro" id="IPR006186">
    <property type="entry name" value="Ser/Thr-sp_prot-phosphatase"/>
</dbReference>
<protein>
    <recommendedName>
        <fullName evidence="1">Serine/threonine-protein phosphatase</fullName>
        <ecNumber evidence="1">3.1.3.16</ecNumber>
    </recommendedName>
</protein>